<dbReference type="RefSeq" id="WP_185526065.1">
    <property type="nucleotide sequence ID" value="NZ_JAARWN010000007.1"/>
</dbReference>
<dbReference type="GO" id="GO:0043115">
    <property type="term" value="F:precorrin-2 dehydrogenase activity"/>
    <property type="evidence" value="ECO:0007669"/>
    <property type="project" value="UniProtKB-EC"/>
</dbReference>
<gene>
    <name evidence="7" type="ORF">HCA69_08685</name>
</gene>
<dbReference type="GO" id="GO:0019354">
    <property type="term" value="P:siroheme biosynthetic process"/>
    <property type="evidence" value="ECO:0007669"/>
    <property type="project" value="UniProtKB-UniPathway"/>
</dbReference>
<comment type="catalytic activity">
    <reaction evidence="6">
        <text>precorrin-2 + NAD(+) = sirohydrochlorin + NADH + 2 H(+)</text>
        <dbReference type="Rhea" id="RHEA:15613"/>
        <dbReference type="ChEBI" id="CHEBI:15378"/>
        <dbReference type="ChEBI" id="CHEBI:57540"/>
        <dbReference type="ChEBI" id="CHEBI:57945"/>
        <dbReference type="ChEBI" id="CHEBI:58351"/>
        <dbReference type="ChEBI" id="CHEBI:58827"/>
        <dbReference type="EC" id="1.3.1.76"/>
    </reaction>
</comment>
<dbReference type="InterPro" id="IPR028161">
    <property type="entry name" value="Met8-like"/>
</dbReference>
<dbReference type="InterPro" id="IPR006367">
    <property type="entry name" value="Sirohaem_synthase_N"/>
</dbReference>
<dbReference type="GO" id="GO:0004325">
    <property type="term" value="F:ferrochelatase activity"/>
    <property type="evidence" value="ECO:0007669"/>
    <property type="project" value="InterPro"/>
</dbReference>
<dbReference type="EC" id="1.3.1.76" evidence="2"/>
<protein>
    <recommendedName>
        <fullName evidence="2">precorrin-2 dehydrogenase</fullName>
        <ecNumber evidence="2">1.3.1.76</ecNumber>
    </recommendedName>
</protein>
<accession>A0A7X0Y4H7</accession>
<dbReference type="NCBIfam" id="TIGR01470">
    <property type="entry name" value="cysG_Nterm"/>
    <property type="match status" value="1"/>
</dbReference>
<evidence type="ECO:0000313" key="8">
    <source>
        <dbReference type="Proteomes" id="UP000535908"/>
    </source>
</evidence>
<comment type="caution">
    <text evidence="7">The sequence shown here is derived from an EMBL/GenBank/DDBJ whole genome shotgun (WGS) entry which is preliminary data.</text>
</comment>
<keyword evidence="3" id="KW-0560">Oxidoreductase</keyword>
<dbReference type="Pfam" id="PF13241">
    <property type="entry name" value="NAD_binding_7"/>
    <property type="match status" value="1"/>
</dbReference>
<evidence type="ECO:0000256" key="5">
    <source>
        <dbReference type="ARBA" id="ARBA00023244"/>
    </source>
</evidence>
<keyword evidence="4" id="KW-0520">NAD</keyword>
<evidence type="ECO:0000256" key="2">
    <source>
        <dbReference type="ARBA" id="ARBA00012400"/>
    </source>
</evidence>
<dbReference type="Proteomes" id="UP000535908">
    <property type="component" value="Unassembled WGS sequence"/>
</dbReference>
<dbReference type="EMBL" id="JAARWN010000007">
    <property type="protein sequence ID" value="MBC1936439.1"/>
    <property type="molecule type" value="Genomic_DNA"/>
</dbReference>
<dbReference type="UniPathway" id="UPA00262">
    <property type="reaction ID" value="UER00222"/>
</dbReference>
<dbReference type="PANTHER" id="PTHR35330:SF1">
    <property type="entry name" value="SIROHEME BIOSYNTHESIS PROTEIN MET8"/>
    <property type="match status" value="1"/>
</dbReference>
<dbReference type="InterPro" id="IPR036291">
    <property type="entry name" value="NAD(P)-bd_dom_sf"/>
</dbReference>
<dbReference type="PANTHER" id="PTHR35330">
    <property type="entry name" value="SIROHEME BIOSYNTHESIS PROTEIN MET8"/>
    <property type="match status" value="1"/>
</dbReference>
<evidence type="ECO:0000256" key="4">
    <source>
        <dbReference type="ARBA" id="ARBA00023027"/>
    </source>
</evidence>
<comment type="pathway">
    <text evidence="1">Porphyrin-containing compound metabolism; siroheme biosynthesis; sirohydrochlorin from precorrin-2: step 1/1.</text>
</comment>
<reference evidence="7 8" key="1">
    <citation type="submission" date="2020-03" db="EMBL/GenBank/DDBJ databases">
        <title>Soil Listeria distribution.</title>
        <authorList>
            <person name="Liao J."/>
            <person name="Wiedmann M."/>
        </authorList>
    </citation>
    <scope>NUCLEOTIDE SEQUENCE [LARGE SCALE GENOMIC DNA]</scope>
    <source>
        <strain evidence="7 8">FSL L7-0741</strain>
    </source>
</reference>
<name>A0A7X0Y4H7_9LIST</name>
<dbReference type="Gene3D" id="3.40.50.720">
    <property type="entry name" value="NAD(P)-binding Rossmann-like Domain"/>
    <property type="match status" value="1"/>
</dbReference>
<evidence type="ECO:0000256" key="6">
    <source>
        <dbReference type="ARBA" id="ARBA00047561"/>
    </source>
</evidence>
<evidence type="ECO:0000256" key="1">
    <source>
        <dbReference type="ARBA" id="ARBA00005010"/>
    </source>
</evidence>
<evidence type="ECO:0000313" key="7">
    <source>
        <dbReference type="EMBL" id="MBC1936439.1"/>
    </source>
</evidence>
<organism evidence="7 8">
    <name type="scientific">Listeria grandensis</name>
    <dbReference type="NCBI Taxonomy" id="1494963"/>
    <lineage>
        <taxon>Bacteria</taxon>
        <taxon>Bacillati</taxon>
        <taxon>Bacillota</taxon>
        <taxon>Bacilli</taxon>
        <taxon>Bacillales</taxon>
        <taxon>Listeriaceae</taxon>
        <taxon>Listeria</taxon>
    </lineage>
</organism>
<evidence type="ECO:0000256" key="3">
    <source>
        <dbReference type="ARBA" id="ARBA00023002"/>
    </source>
</evidence>
<keyword evidence="5" id="KW-0627">Porphyrin biosynthesis</keyword>
<dbReference type="AlphaFoldDB" id="A0A7X0Y4H7"/>
<sequence length="146" mass="15995">MTTIGYPILLQLADKNVAIIGGGKIATRKAQGLLPTGANITVIAPTFTKALQEMPITRIQENYHAAHIKDAFLIFCCTDDPEINTRVTTDATATQLVNDCSNKTRSDFFNMATIRKADHLIGISTDGTDPARSKNIRTKIEQNTEF</sequence>
<dbReference type="SUPFAM" id="SSF51735">
    <property type="entry name" value="NAD(P)-binding Rossmann-fold domains"/>
    <property type="match status" value="1"/>
</dbReference>
<proteinExistence type="predicted"/>